<dbReference type="GO" id="GO:0006082">
    <property type="term" value="P:organic acid metabolic process"/>
    <property type="evidence" value="ECO:0007669"/>
    <property type="project" value="TreeGrafter"/>
</dbReference>
<evidence type="ECO:0000313" key="6">
    <source>
        <dbReference type="Proteomes" id="UP000198362"/>
    </source>
</evidence>
<reference evidence="5 6" key="1">
    <citation type="submission" date="2017-06" db="EMBL/GenBank/DDBJ databases">
        <authorList>
            <person name="Kim H.J."/>
            <person name="Triplett B.A."/>
        </authorList>
    </citation>
    <scope>NUCLEOTIDE SEQUENCE [LARGE SCALE GENOMIC DNA]</scope>
    <source>
        <strain evidence="5 6">CGMCC 4.5593</strain>
    </source>
</reference>
<dbReference type="GO" id="GO:0020037">
    <property type="term" value="F:heme binding"/>
    <property type="evidence" value="ECO:0007669"/>
    <property type="project" value="InterPro"/>
</dbReference>
<proteinExistence type="inferred from homology"/>
<dbReference type="PANTHER" id="PTHR24300">
    <property type="entry name" value="CYTOCHROME P450 508A4-RELATED"/>
    <property type="match status" value="1"/>
</dbReference>
<feature type="region of interest" description="Disordered" evidence="4">
    <location>
        <begin position="338"/>
        <end position="359"/>
    </location>
</feature>
<organism evidence="5 6">
    <name type="scientific">Asanoa hainanensis</name>
    <dbReference type="NCBI Taxonomy" id="560556"/>
    <lineage>
        <taxon>Bacteria</taxon>
        <taxon>Bacillati</taxon>
        <taxon>Actinomycetota</taxon>
        <taxon>Actinomycetes</taxon>
        <taxon>Micromonosporales</taxon>
        <taxon>Micromonosporaceae</taxon>
        <taxon>Asanoa</taxon>
    </lineage>
</organism>
<keyword evidence="2" id="KW-0479">Metal-binding</keyword>
<accession>A0A239PC08</accession>
<dbReference type="GO" id="GO:0008395">
    <property type="term" value="F:steroid hydroxylase activity"/>
    <property type="evidence" value="ECO:0007669"/>
    <property type="project" value="TreeGrafter"/>
</dbReference>
<dbReference type="SUPFAM" id="SSF48264">
    <property type="entry name" value="Cytochrome P450"/>
    <property type="match status" value="1"/>
</dbReference>
<evidence type="ECO:0000256" key="3">
    <source>
        <dbReference type="ARBA" id="ARBA00023004"/>
    </source>
</evidence>
<dbReference type="Gene3D" id="1.10.630.10">
    <property type="entry name" value="Cytochrome P450"/>
    <property type="match status" value="1"/>
</dbReference>
<dbReference type="GO" id="GO:0016712">
    <property type="term" value="F:oxidoreductase activity, acting on paired donors, with incorporation or reduction of molecular oxygen, reduced flavin or flavoprotein as one donor, and incorporation of one atom of oxygen"/>
    <property type="evidence" value="ECO:0007669"/>
    <property type="project" value="TreeGrafter"/>
</dbReference>
<dbReference type="GO" id="GO:0006805">
    <property type="term" value="P:xenobiotic metabolic process"/>
    <property type="evidence" value="ECO:0007669"/>
    <property type="project" value="TreeGrafter"/>
</dbReference>
<dbReference type="GO" id="GO:0005506">
    <property type="term" value="F:iron ion binding"/>
    <property type="evidence" value="ECO:0007669"/>
    <property type="project" value="InterPro"/>
</dbReference>
<protein>
    <submittedName>
        <fullName evidence="5">Fatty-acid peroxygenase</fullName>
    </submittedName>
</protein>
<dbReference type="Pfam" id="PF00067">
    <property type="entry name" value="p450"/>
    <property type="match status" value="1"/>
</dbReference>
<evidence type="ECO:0000256" key="2">
    <source>
        <dbReference type="ARBA" id="ARBA00022723"/>
    </source>
</evidence>
<dbReference type="InterPro" id="IPR050182">
    <property type="entry name" value="Cytochrome_P450_fam2"/>
</dbReference>
<keyword evidence="3" id="KW-0408">Iron</keyword>
<evidence type="ECO:0000313" key="5">
    <source>
        <dbReference type="EMBL" id="SNT64098.1"/>
    </source>
</evidence>
<dbReference type="RefSeq" id="WP_089254288.1">
    <property type="nucleotide sequence ID" value="NZ_FZPH01000016.1"/>
</dbReference>
<dbReference type="InterPro" id="IPR001128">
    <property type="entry name" value="Cyt_P450"/>
</dbReference>
<dbReference type="PANTHER" id="PTHR24300:SF397">
    <property type="entry name" value="CYTOCHROME P450 2U1"/>
    <property type="match status" value="1"/>
</dbReference>
<dbReference type="GO" id="GO:0005737">
    <property type="term" value="C:cytoplasm"/>
    <property type="evidence" value="ECO:0007669"/>
    <property type="project" value="TreeGrafter"/>
</dbReference>
<evidence type="ECO:0000256" key="4">
    <source>
        <dbReference type="SAM" id="MobiDB-lite"/>
    </source>
</evidence>
<dbReference type="AlphaFoldDB" id="A0A239PC08"/>
<keyword evidence="6" id="KW-1185">Reference proteome</keyword>
<dbReference type="OrthoDB" id="9764248at2"/>
<dbReference type="Proteomes" id="UP000198362">
    <property type="component" value="Unassembled WGS sequence"/>
</dbReference>
<gene>
    <name evidence="5" type="ORF">SAMN05421812_116101</name>
</gene>
<name>A0A239PC08_9ACTN</name>
<dbReference type="PRINTS" id="PR00463">
    <property type="entry name" value="EP450I"/>
</dbReference>
<dbReference type="InterPro" id="IPR036396">
    <property type="entry name" value="Cyt_P450_sf"/>
</dbReference>
<sequence>MMLTKGYSWLPERRRRSADGVVETRVLGRPAFGIGGAAAARFFYDERQVRRPGAAPLPRVLFTADRVHDLVGETAATWDATAPRWAGRSVSLLDESAAVLADGVARWMGLPRDGDLAGDCVAMVEGSADAAGPRRWRARAARRRQERRLTDVVATVRDGRPQAPGSATALEVVARHRAGDGHLVSRETAAVELLDIARPAIAVCWLVAFAAHALHRWPEHRDALRSGDPGFARAFAHEVRRLYPGAPFVAGRAAGAVEFAGHAIPDGAVVLLDLHGPNHDPAVWKNPYRFDPGRFLGPDALDPADVVPPAADEPATVALLSDLAVRVARLDYEVPPQDLDIPLDRAPTRPRSGMLVRPR</sequence>
<evidence type="ECO:0000256" key="1">
    <source>
        <dbReference type="ARBA" id="ARBA00010617"/>
    </source>
</evidence>
<dbReference type="EMBL" id="FZPH01000016">
    <property type="protein sequence ID" value="SNT64098.1"/>
    <property type="molecule type" value="Genomic_DNA"/>
</dbReference>
<comment type="similarity">
    <text evidence="1">Belongs to the cytochrome P450 family.</text>
</comment>
<dbReference type="InterPro" id="IPR002401">
    <property type="entry name" value="Cyt_P450_E_grp-I"/>
</dbReference>